<comment type="caution">
    <text evidence="10">The sequence shown here is derived from an EMBL/GenBank/DDBJ whole genome shotgun (WGS) entry which is preliminary data.</text>
</comment>
<dbReference type="PIRSF" id="PIRSF001589">
    <property type="entry name" value="Asn_synthetase_glu-h"/>
    <property type="match status" value="1"/>
</dbReference>
<dbReference type="SUPFAM" id="SSF52402">
    <property type="entry name" value="Adenine nucleotide alpha hydrolases-like"/>
    <property type="match status" value="1"/>
</dbReference>
<dbReference type="InterPro" id="IPR001962">
    <property type="entry name" value="Asn_synthase"/>
</dbReference>
<dbReference type="PANTHER" id="PTHR43284">
    <property type="entry name" value="ASPARAGINE SYNTHETASE (GLUTAMINE-HYDROLYZING)"/>
    <property type="match status" value="1"/>
</dbReference>
<keyword evidence="4" id="KW-0547">Nucleotide-binding</keyword>
<evidence type="ECO:0000256" key="1">
    <source>
        <dbReference type="ARBA" id="ARBA00005187"/>
    </source>
</evidence>
<reference evidence="11" key="1">
    <citation type="journal article" date="2019" name="Int. J. Syst. Evol. Microbiol.">
        <title>The Global Catalogue of Microorganisms (GCM) 10K type strain sequencing project: providing services to taxonomists for standard genome sequencing and annotation.</title>
        <authorList>
            <consortium name="The Broad Institute Genomics Platform"/>
            <consortium name="The Broad Institute Genome Sequencing Center for Infectious Disease"/>
            <person name="Wu L."/>
            <person name="Ma J."/>
        </authorList>
    </citation>
    <scope>NUCLEOTIDE SEQUENCE [LARGE SCALE GENOMIC DNA]</scope>
    <source>
        <strain evidence="11">JCM 18302</strain>
    </source>
</reference>
<dbReference type="InterPro" id="IPR033738">
    <property type="entry name" value="AsnB_N"/>
</dbReference>
<dbReference type="RefSeq" id="WP_345602640.1">
    <property type="nucleotide sequence ID" value="NZ_BAABJO010000001.1"/>
</dbReference>
<organism evidence="10 11">
    <name type="scientific">Pseudonocardia adelaidensis</name>
    <dbReference type="NCBI Taxonomy" id="648754"/>
    <lineage>
        <taxon>Bacteria</taxon>
        <taxon>Bacillati</taxon>
        <taxon>Actinomycetota</taxon>
        <taxon>Actinomycetes</taxon>
        <taxon>Pseudonocardiales</taxon>
        <taxon>Pseudonocardiaceae</taxon>
        <taxon>Pseudonocardia</taxon>
    </lineage>
</organism>
<dbReference type="Gene3D" id="3.60.20.10">
    <property type="entry name" value="Glutamine Phosphoribosylpyrophosphate, subunit 1, domain 1"/>
    <property type="match status" value="1"/>
</dbReference>
<dbReference type="InterPro" id="IPR017535">
    <property type="entry name" value="Asparagine_synth"/>
</dbReference>
<dbReference type="Pfam" id="PF00733">
    <property type="entry name" value="Asn_synthase"/>
    <property type="match status" value="1"/>
</dbReference>
<protein>
    <recommendedName>
        <fullName evidence="3">asparagine synthase (glutamine-hydrolyzing)</fullName>
        <ecNumber evidence="3">6.3.5.4</ecNumber>
    </recommendedName>
</protein>
<dbReference type="InterPro" id="IPR029055">
    <property type="entry name" value="Ntn_hydrolases_N"/>
</dbReference>
<dbReference type="InterPro" id="IPR051786">
    <property type="entry name" value="ASN_synthetase/amidase"/>
</dbReference>
<sequence length="593" mass="64436">MCGIAGEIRFDGVEPDVAAVARITAEMHRRGPDGSGVYAAGAVALGHRRLKILDLSERGAQPMVDPELGLAATFNGLIYNYRELRAELEAAGYRFFSTSDTEVLLKAFHRWGAACVERFLGMFAFGVVERDTGTLTLGRDRLGIKPLYVSESPDRLRFASALPALLACGGIDTSIDPVALHHYLTFHSVVPAPRTILAGVRKLPPATVRTIRPDGSSAERVYWRPEHVRRPEHAGMGARDWADAVLEALRLAVRRRMVADVPVGVLLSGGLDSSLVVALLAGEGQTGLETFSVGFHASAGEAGDEFEFSDLIARDFATDHHKILVDPARMLPAVDAAIGAMAEPMVSHDCVAFHLLAEDVSRSVTVVQSGQGADEVLAGYDWYPPLASVPRERGPEAYAEVFTDRPHAELAEILEPEWLLDHDPSRAFVAEHFAAPGADETLDAALRLDSTVMLVDDPVKRVDNMTMAWGLEARVPFLDHELVELVAACPPSLKLAHGGKGVLKDAARGVVPDAVIDRPKGYFPVPAIRHLEGPFLDRVRDAVTDPVAKARGLVRRDWLDTMLADPNTKRTNLGSNALWQVALLEMWLQERGL</sequence>
<comment type="similarity">
    <text evidence="2">Belongs to the asparagine synthetase family.</text>
</comment>
<dbReference type="InterPro" id="IPR017932">
    <property type="entry name" value="GATase_2_dom"/>
</dbReference>
<comment type="catalytic activity">
    <reaction evidence="8">
        <text>L-aspartate + L-glutamine + ATP + H2O = L-asparagine + L-glutamate + AMP + diphosphate + H(+)</text>
        <dbReference type="Rhea" id="RHEA:12228"/>
        <dbReference type="ChEBI" id="CHEBI:15377"/>
        <dbReference type="ChEBI" id="CHEBI:15378"/>
        <dbReference type="ChEBI" id="CHEBI:29985"/>
        <dbReference type="ChEBI" id="CHEBI:29991"/>
        <dbReference type="ChEBI" id="CHEBI:30616"/>
        <dbReference type="ChEBI" id="CHEBI:33019"/>
        <dbReference type="ChEBI" id="CHEBI:58048"/>
        <dbReference type="ChEBI" id="CHEBI:58359"/>
        <dbReference type="ChEBI" id="CHEBI:456215"/>
        <dbReference type="EC" id="6.3.5.4"/>
    </reaction>
</comment>
<evidence type="ECO:0000256" key="5">
    <source>
        <dbReference type="ARBA" id="ARBA00022840"/>
    </source>
</evidence>
<dbReference type="CDD" id="cd00712">
    <property type="entry name" value="AsnB"/>
    <property type="match status" value="1"/>
</dbReference>
<dbReference type="Proteomes" id="UP001500804">
    <property type="component" value="Unassembled WGS sequence"/>
</dbReference>
<accession>A0ABP9N9S5</accession>
<evidence type="ECO:0000313" key="11">
    <source>
        <dbReference type="Proteomes" id="UP001500804"/>
    </source>
</evidence>
<dbReference type="EC" id="6.3.5.4" evidence="3"/>
<dbReference type="EMBL" id="BAABJO010000001">
    <property type="protein sequence ID" value="GAA5110665.1"/>
    <property type="molecule type" value="Genomic_DNA"/>
</dbReference>
<evidence type="ECO:0000256" key="7">
    <source>
        <dbReference type="ARBA" id="ARBA00022962"/>
    </source>
</evidence>
<keyword evidence="5" id="KW-0067">ATP-binding</keyword>
<gene>
    <name evidence="10" type="ORF">GCM10023320_02660</name>
</gene>
<evidence type="ECO:0000313" key="10">
    <source>
        <dbReference type="EMBL" id="GAA5110665.1"/>
    </source>
</evidence>
<name>A0ABP9N9S5_9PSEU</name>
<evidence type="ECO:0000256" key="4">
    <source>
        <dbReference type="ARBA" id="ARBA00022741"/>
    </source>
</evidence>
<dbReference type="InterPro" id="IPR014729">
    <property type="entry name" value="Rossmann-like_a/b/a_fold"/>
</dbReference>
<evidence type="ECO:0000256" key="6">
    <source>
        <dbReference type="ARBA" id="ARBA00022888"/>
    </source>
</evidence>
<dbReference type="PROSITE" id="PS51278">
    <property type="entry name" value="GATASE_TYPE_2"/>
    <property type="match status" value="1"/>
</dbReference>
<dbReference type="SUPFAM" id="SSF56235">
    <property type="entry name" value="N-terminal nucleophile aminohydrolases (Ntn hydrolases)"/>
    <property type="match status" value="1"/>
</dbReference>
<keyword evidence="6" id="KW-0028">Amino-acid biosynthesis</keyword>
<keyword evidence="7" id="KW-0315">Glutamine amidotransferase</keyword>
<dbReference type="NCBIfam" id="TIGR01536">
    <property type="entry name" value="asn_synth_AEB"/>
    <property type="match status" value="1"/>
</dbReference>
<evidence type="ECO:0000259" key="9">
    <source>
        <dbReference type="PROSITE" id="PS51278"/>
    </source>
</evidence>
<keyword evidence="6" id="KW-0061">Asparagine biosynthesis</keyword>
<dbReference type="NCBIfam" id="TIGR03104">
    <property type="entry name" value="trio_amidotrans"/>
    <property type="match status" value="1"/>
</dbReference>
<dbReference type="InterPro" id="IPR006426">
    <property type="entry name" value="Asn_synth_AEB"/>
</dbReference>
<feature type="domain" description="Glutamine amidotransferase type-2" evidence="9">
    <location>
        <begin position="2"/>
        <end position="214"/>
    </location>
</feature>
<evidence type="ECO:0000256" key="3">
    <source>
        <dbReference type="ARBA" id="ARBA00012737"/>
    </source>
</evidence>
<dbReference type="Gene3D" id="3.40.50.620">
    <property type="entry name" value="HUPs"/>
    <property type="match status" value="1"/>
</dbReference>
<dbReference type="CDD" id="cd01991">
    <property type="entry name" value="Asn_synthase_B_C"/>
    <property type="match status" value="1"/>
</dbReference>
<evidence type="ECO:0000256" key="8">
    <source>
        <dbReference type="ARBA" id="ARBA00048741"/>
    </source>
</evidence>
<comment type="pathway">
    <text evidence="1">Amino-acid biosynthesis; L-asparagine biosynthesis; L-asparagine from L-aspartate (L-Gln route): step 1/1.</text>
</comment>
<dbReference type="PANTHER" id="PTHR43284:SF1">
    <property type="entry name" value="ASPARAGINE SYNTHETASE"/>
    <property type="match status" value="1"/>
</dbReference>
<dbReference type="Pfam" id="PF13537">
    <property type="entry name" value="GATase_7"/>
    <property type="match status" value="1"/>
</dbReference>
<proteinExistence type="inferred from homology"/>
<keyword evidence="11" id="KW-1185">Reference proteome</keyword>
<evidence type="ECO:0000256" key="2">
    <source>
        <dbReference type="ARBA" id="ARBA00005752"/>
    </source>
</evidence>